<feature type="region of interest" description="Disordered" evidence="6">
    <location>
        <begin position="887"/>
        <end position="920"/>
    </location>
</feature>
<dbReference type="InterPro" id="IPR038765">
    <property type="entry name" value="Papain-like_cys_pep_sf"/>
</dbReference>
<feature type="compositionally biased region" description="Acidic residues" evidence="6">
    <location>
        <begin position="50"/>
        <end position="59"/>
    </location>
</feature>
<dbReference type="PANTHER" id="PTHR46896">
    <property type="entry name" value="SENTRIN-SPECIFIC PROTEASE"/>
    <property type="match status" value="1"/>
</dbReference>
<feature type="compositionally biased region" description="Basic and acidic residues" evidence="6">
    <location>
        <begin position="88"/>
        <end position="98"/>
    </location>
</feature>
<keyword evidence="9" id="KW-1185">Reference proteome</keyword>
<comment type="similarity">
    <text evidence="1">Belongs to the peptidase C48 family.</text>
</comment>
<feature type="domain" description="Ubiquitin-like protease family profile" evidence="7">
    <location>
        <begin position="763"/>
        <end position="1077"/>
    </location>
</feature>
<keyword evidence="5" id="KW-0378">Hydrolase</keyword>
<feature type="compositionally biased region" description="Polar residues" evidence="6">
    <location>
        <begin position="26"/>
        <end position="40"/>
    </location>
</feature>
<dbReference type="OrthoDB" id="442460at2759"/>
<dbReference type="Proteomes" id="UP000309340">
    <property type="component" value="Unassembled WGS sequence"/>
</dbReference>
<feature type="region of interest" description="Disordered" evidence="6">
    <location>
        <begin position="269"/>
        <end position="331"/>
    </location>
</feature>
<evidence type="ECO:0000256" key="5">
    <source>
        <dbReference type="ARBA" id="ARBA00022801"/>
    </source>
</evidence>
<feature type="region of interest" description="Disordered" evidence="6">
    <location>
        <begin position="1189"/>
        <end position="1293"/>
    </location>
</feature>
<dbReference type="GO" id="GO:0005737">
    <property type="term" value="C:cytoplasm"/>
    <property type="evidence" value="ECO:0007669"/>
    <property type="project" value="TreeGrafter"/>
</dbReference>
<feature type="region of interest" description="Disordered" evidence="6">
    <location>
        <begin position="959"/>
        <end position="1005"/>
    </location>
</feature>
<keyword evidence="4" id="KW-0833">Ubl conjugation pathway</keyword>
<dbReference type="SUPFAM" id="SSF54001">
    <property type="entry name" value="Cysteine proteinases"/>
    <property type="match status" value="1"/>
</dbReference>
<protein>
    <recommendedName>
        <fullName evidence="7">Ubiquitin-like protease family profile domain-containing protein</fullName>
    </recommendedName>
</protein>
<dbReference type="GO" id="GO:0006508">
    <property type="term" value="P:proteolysis"/>
    <property type="evidence" value="ECO:0007669"/>
    <property type="project" value="UniProtKB-KW"/>
</dbReference>
<evidence type="ECO:0000313" key="8">
    <source>
        <dbReference type="EMBL" id="TKA81252.1"/>
    </source>
</evidence>
<dbReference type="GO" id="GO:0016926">
    <property type="term" value="P:protein desumoylation"/>
    <property type="evidence" value="ECO:0007669"/>
    <property type="project" value="TreeGrafter"/>
</dbReference>
<keyword evidence="2" id="KW-0597">Phosphoprotein</keyword>
<feature type="region of interest" description="Disordered" evidence="6">
    <location>
        <begin position="424"/>
        <end position="499"/>
    </location>
</feature>
<feature type="region of interest" description="Disordered" evidence="6">
    <location>
        <begin position="186"/>
        <end position="237"/>
    </location>
</feature>
<dbReference type="PROSITE" id="PS50600">
    <property type="entry name" value="ULP_PROTEASE"/>
    <property type="match status" value="1"/>
</dbReference>
<name>A0A4U0XTZ2_9PEZI</name>
<dbReference type="Gene3D" id="3.40.395.10">
    <property type="entry name" value="Adenoviral Proteinase, Chain A"/>
    <property type="match status" value="1"/>
</dbReference>
<dbReference type="Pfam" id="PF02902">
    <property type="entry name" value="Peptidase_C48"/>
    <property type="match status" value="1"/>
</dbReference>
<feature type="compositionally biased region" description="Polar residues" evidence="6">
    <location>
        <begin position="1315"/>
        <end position="1327"/>
    </location>
</feature>
<feature type="compositionally biased region" description="Acidic residues" evidence="6">
    <location>
        <begin position="1273"/>
        <end position="1287"/>
    </location>
</feature>
<evidence type="ECO:0000313" key="9">
    <source>
        <dbReference type="Proteomes" id="UP000309340"/>
    </source>
</evidence>
<evidence type="ECO:0000256" key="6">
    <source>
        <dbReference type="SAM" id="MobiDB-lite"/>
    </source>
</evidence>
<feature type="compositionally biased region" description="Polar residues" evidence="6">
    <location>
        <begin position="970"/>
        <end position="987"/>
    </location>
</feature>
<dbReference type="GO" id="GO:0070139">
    <property type="term" value="F:SUMO-specific endopeptidase activity"/>
    <property type="evidence" value="ECO:0007669"/>
    <property type="project" value="TreeGrafter"/>
</dbReference>
<feature type="compositionally biased region" description="Polar residues" evidence="6">
    <location>
        <begin position="455"/>
        <end position="470"/>
    </location>
</feature>
<keyword evidence="3" id="KW-0645">Protease</keyword>
<evidence type="ECO:0000256" key="3">
    <source>
        <dbReference type="ARBA" id="ARBA00022670"/>
    </source>
</evidence>
<feature type="region of interest" description="Disordered" evidence="6">
    <location>
        <begin position="26"/>
        <end position="101"/>
    </location>
</feature>
<reference evidence="8 9" key="1">
    <citation type="submission" date="2017-03" db="EMBL/GenBank/DDBJ databases">
        <title>Genomes of endolithic fungi from Antarctica.</title>
        <authorList>
            <person name="Coleine C."/>
            <person name="Masonjones S."/>
            <person name="Stajich J.E."/>
        </authorList>
    </citation>
    <scope>NUCLEOTIDE SEQUENCE [LARGE SCALE GENOMIC DNA]</scope>
    <source>
        <strain evidence="8 9">CCFEE 5184</strain>
    </source>
</reference>
<dbReference type="InterPro" id="IPR051947">
    <property type="entry name" value="Sentrin-specific_protease"/>
</dbReference>
<feature type="region of interest" description="Disordered" evidence="6">
    <location>
        <begin position="525"/>
        <end position="579"/>
    </location>
</feature>
<dbReference type="STRING" id="329884.A0A4U0XTZ2"/>
<feature type="compositionally biased region" description="Polar residues" evidence="6">
    <location>
        <begin position="525"/>
        <end position="538"/>
    </location>
</feature>
<comment type="caution">
    <text evidence="8">The sequence shown here is derived from an EMBL/GenBank/DDBJ whole genome shotgun (WGS) entry which is preliminary data.</text>
</comment>
<feature type="compositionally biased region" description="Polar residues" evidence="6">
    <location>
        <begin position="545"/>
        <end position="557"/>
    </location>
</feature>
<accession>A0A4U0XTZ2</accession>
<feature type="compositionally biased region" description="Polar residues" evidence="6">
    <location>
        <begin position="316"/>
        <end position="327"/>
    </location>
</feature>
<feature type="compositionally biased region" description="Polar residues" evidence="6">
    <location>
        <begin position="1352"/>
        <end position="1361"/>
    </location>
</feature>
<evidence type="ECO:0000256" key="1">
    <source>
        <dbReference type="ARBA" id="ARBA00005234"/>
    </source>
</evidence>
<proteinExistence type="inferred from homology"/>
<feature type="compositionally biased region" description="Low complexity" evidence="6">
    <location>
        <begin position="1255"/>
        <end position="1272"/>
    </location>
</feature>
<evidence type="ECO:0000256" key="4">
    <source>
        <dbReference type="ARBA" id="ARBA00022786"/>
    </source>
</evidence>
<gene>
    <name evidence="8" type="ORF">B0A55_02358</name>
</gene>
<organism evidence="8 9">
    <name type="scientific">Friedmanniomyces simplex</name>
    <dbReference type="NCBI Taxonomy" id="329884"/>
    <lineage>
        <taxon>Eukaryota</taxon>
        <taxon>Fungi</taxon>
        <taxon>Dikarya</taxon>
        <taxon>Ascomycota</taxon>
        <taxon>Pezizomycotina</taxon>
        <taxon>Dothideomycetes</taxon>
        <taxon>Dothideomycetidae</taxon>
        <taxon>Mycosphaerellales</taxon>
        <taxon>Teratosphaeriaceae</taxon>
        <taxon>Friedmanniomyces</taxon>
    </lineage>
</organism>
<feature type="region of interest" description="Disordered" evidence="6">
    <location>
        <begin position="716"/>
        <end position="755"/>
    </location>
</feature>
<dbReference type="PANTHER" id="PTHR46896:SF3">
    <property type="entry name" value="FI06413P-RELATED"/>
    <property type="match status" value="1"/>
</dbReference>
<sequence>MPPRSMSVYDWEEAERNMAYLSNVQTTTANLGSTARSRGTGSKPRQRAQEEEDEIEEVDALPGSRVGTKRGRQQAAGGDLPAAKRRAQPSEDERRLTGRYDVPSTAKTIGIPTYEGNNGVTMTGRNGRTGGHKFNPINTLHDTPHAPASAGRRIDTPRHIRTSVNGNVVQAVVAGKAASLLPTTSSIGSNVRQEPYRNFSKPNGRADGFQPEPLPKKQKMEHHGGVNGLKSDPVDLTEPEDNETLVLANVHKVVGSTAQPAPAIRSSLHPTAQALPPRPPPPEPKDNGRNNRAYENSNVYYKRGKARNRKPRDGSRGSQTSSQTPSVISLPLTNGAVARQTGTRAAPVTLDDSGGVKTQPRFATTQRRRVGQNGPMQLMRLDDGVDEYAQEKVPQGTEADHKTVSEVLRRNVDARLGVEKQHKMEIEPRQKARQRDAQLEQETEAWHAERGKGKQQANKVEQKRLSQTFVRDSPAHAPTQGLKLRERMQAESTTVPTRVSPVTTEAIDVTPSSGDELHGEVTIASRVSRSASPTNKQNGAARAGSPSNIKPTVFTNSKKLKRSQQLRKPSAQQDDEPASVRTPAIYTLACCLVGGQGRLVYDARANKFELYDGTVPALLPSGDIVSIGPKEVQKMFYDKGGSRVYLTGSATEVSNGRICIAFEDSRGVDWFLDRLLWVTKDSFEFATFSAAINARARRRSTIAFIAVVERSDDERIQYEDSEENQPPVQERARTPSPERWSFKHKPKPWSKPVEYPPQGARRVTVDFSDIERLDEGQFLNDNLISFGLRKIQEEMAPEHRESVHFFNSFFYTSLTTKNGRKSFNYDSVKKWTKGKDILGMPYVVVPINIDLHWFVAIICNLDKLKRQAVDDDEEEEKGEDEFAYLAKVGPGNAPGMDAQPGLEDPVADPSSSPDGEQPKDHTVAMKKLSIASSRPGSPAESAENTVAAASDVFEFDEHGNVAHSPAPADNSRQPSDQPDSRPSTATGKNRKGGKKKFTPSARKYDPDTPAVITLDSFGLAHTGEVRNLKEYVILEAADKRGMAVTKEELFGVSAKGIPQQGNFCDCGVYLLAYVEQFAKDPGLFVRKVLSKAIEEESDFASFVPSEKRAEIRGLLMGLNDVQEAARREMKRAKAGEKGLGGKVPGSAAATAAAAEAPAAKAEKQPAGKAVESAAQINVPAAAAAAVGGKSVAQRPSDEPPASSYAVHGRKAPKPSQKAEIATSTVPRTASNADEEDELDSGPARPLTLAAVSGPAAPAAAHASHNAEPNNNESDGEEMLDGNVDQDADSPSVLEAGPVVEGQDLLAPLEGALAQESRTVAQAGTSVPSPLGNDIEQSSPEAEAEEDLEEQRSQQPVEQSSRLAEVADSQEKVRVMAVAPRMTGTHIKFDD</sequence>
<dbReference type="InterPro" id="IPR003653">
    <property type="entry name" value="Peptidase_C48_C"/>
</dbReference>
<dbReference type="GO" id="GO:0005634">
    <property type="term" value="C:nucleus"/>
    <property type="evidence" value="ECO:0007669"/>
    <property type="project" value="TreeGrafter"/>
</dbReference>
<evidence type="ECO:0000259" key="7">
    <source>
        <dbReference type="PROSITE" id="PS50600"/>
    </source>
</evidence>
<feature type="compositionally biased region" description="Basic and acidic residues" evidence="6">
    <location>
        <begin position="424"/>
        <end position="452"/>
    </location>
</feature>
<feature type="region of interest" description="Disordered" evidence="6">
    <location>
        <begin position="1315"/>
        <end position="1368"/>
    </location>
</feature>
<feature type="compositionally biased region" description="Polar residues" evidence="6">
    <location>
        <begin position="1221"/>
        <end position="1231"/>
    </location>
</feature>
<dbReference type="EMBL" id="NAJQ01000055">
    <property type="protein sequence ID" value="TKA81252.1"/>
    <property type="molecule type" value="Genomic_DNA"/>
</dbReference>
<evidence type="ECO:0000256" key="2">
    <source>
        <dbReference type="ARBA" id="ARBA00022553"/>
    </source>
</evidence>
<feature type="compositionally biased region" description="Basic residues" evidence="6">
    <location>
        <begin position="988"/>
        <end position="997"/>
    </location>
</feature>